<accession>A0A164KVB4</accession>
<dbReference type="STRING" id="455432.AWN90_03315"/>
<evidence type="ECO:0000313" key="4">
    <source>
        <dbReference type="Proteomes" id="UP000076512"/>
    </source>
</evidence>
<proteinExistence type="predicted"/>
<dbReference type="RefSeq" id="WP_067577551.1">
    <property type="nucleotide sequence ID" value="NZ_JABMCZ010000003.1"/>
</dbReference>
<organism evidence="3 4">
    <name type="scientific">Nocardia terpenica</name>
    <dbReference type="NCBI Taxonomy" id="455432"/>
    <lineage>
        <taxon>Bacteria</taxon>
        <taxon>Bacillati</taxon>
        <taxon>Actinomycetota</taxon>
        <taxon>Actinomycetes</taxon>
        <taxon>Mycobacteriales</taxon>
        <taxon>Nocardiaceae</taxon>
        <taxon>Nocardia</taxon>
    </lineage>
</organism>
<feature type="compositionally biased region" description="Low complexity" evidence="1">
    <location>
        <begin position="14"/>
        <end position="23"/>
    </location>
</feature>
<evidence type="ECO:0000256" key="1">
    <source>
        <dbReference type="SAM" id="MobiDB-lite"/>
    </source>
</evidence>
<keyword evidence="2" id="KW-0812">Transmembrane</keyword>
<dbReference type="Proteomes" id="UP000076512">
    <property type="component" value="Unassembled WGS sequence"/>
</dbReference>
<feature type="region of interest" description="Disordered" evidence="1">
    <location>
        <begin position="1"/>
        <end position="28"/>
    </location>
</feature>
<evidence type="ECO:0000256" key="2">
    <source>
        <dbReference type="SAM" id="Phobius"/>
    </source>
</evidence>
<keyword evidence="2" id="KW-0472">Membrane</keyword>
<gene>
    <name evidence="3" type="ORF">AWN90_03315</name>
</gene>
<keyword evidence="4" id="KW-1185">Reference proteome</keyword>
<dbReference type="EMBL" id="LWGR01000012">
    <property type="protein sequence ID" value="KZM71747.1"/>
    <property type="molecule type" value="Genomic_DNA"/>
</dbReference>
<dbReference type="OrthoDB" id="4571301at2"/>
<comment type="caution">
    <text evidence="3">The sequence shown here is derived from an EMBL/GenBank/DDBJ whole genome shotgun (WGS) entry which is preliminary data.</text>
</comment>
<dbReference type="AlphaFoldDB" id="A0A164KVB4"/>
<protein>
    <submittedName>
        <fullName evidence="3">Uncharacterized protein</fullName>
    </submittedName>
</protein>
<sequence>MTHHHDSQRGDGGSDQSDPGSGDTPDVEAFVGRVTEGSVDAGWLRPHTRRALGRPRVSTVVLTIVWIAVFVLYLEIRPA</sequence>
<feature type="transmembrane region" description="Helical" evidence="2">
    <location>
        <begin position="57"/>
        <end position="76"/>
    </location>
</feature>
<evidence type="ECO:0000313" key="3">
    <source>
        <dbReference type="EMBL" id="KZM71747.1"/>
    </source>
</evidence>
<keyword evidence="2" id="KW-1133">Transmembrane helix</keyword>
<name>A0A164KVB4_9NOCA</name>
<reference evidence="3 4" key="1">
    <citation type="submission" date="2016-04" db="EMBL/GenBank/DDBJ databases">
        <authorList>
            <person name="Evans L.H."/>
            <person name="Alamgir A."/>
            <person name="Owens N."/>
            <person name="Weber N.D."/>
            <person name="Virtaneva K."/>
            <person name="Barbian K."/>
            <person name="Babar A."/>
            <person name="Rosenke K."/>
        </authorList>
    </citation>
    <scope>NUCLEOTIDE SEQUENCE [LARGE SCALE GENOMIC DNA]</scope>
    <source>
        <strain evidence="3 4">IFM 0406</strain>
    </source>
</reference>